<organism evidence="2 3">
    <name type="scientific">Xanthobacter oligotrophicus</name>
    <dbReference type="NCBI Taxonomy" id="2607286"/>
    <lineage>
        <taxon>Bacteria</taxon>
        <taxon>Pseudomonadati</taxon>
        <taxon>Pseudomonadota</taxon>
        <taxon>Alphaproteobacteria</taxon>
        <taxon>Hyphomicrobiales</taxon>
        <taxon>Xanthobacteraceae</taxon>
        <taxon>Xanthobacter</taxon>
    </lineage>
</organism>
<dbReference type="RefSeq" id="WP_393992084.1">
    <property type="nucleotide sequence ID" value="NZ_JBAFVH010000004.1"/>
</dbReference>
<comment type="caution">
    <text evidence="2">The sequence shown here is derived from an EMBL/GenBank/DDBJ whole genome shotgun (WGS) entry which is preliminary data.</text>
</comment>
<feature type="compositionally biased region" description="Basic and acidic residues" evidence="1">
    <location>
        <begin position="58"/>
        <end position="69"/>
    </location>
</feature>
<keyword evidence="3" id="KW-1185">Reference proteome</keyword>
<evidence type="ECO:0000313" key="2">
    <source>
        <dbReference type="EMBL" id="MFG1372176.1"/>
    </source>
</evidence>
<accession>A0ABW6ZTW1</accession>
<protein>
    <submittedName>
        <fullName evidence="2">Uncharacterized protein</fullName>
    </submittedName>
</protein>
<evidence type="ECO:0000256" key="1">
    <source>
        <dbReference type="SAM" id="MobiDB-lite"/>
    </source>
</evidence>
<feature type="region of interest" description="Disordered" evidence="1">
    <location>
        <begin position="49"/>
        <end position="69"/>
    </location>
</feature>
<proteinExistence type="predicted"/>
<gene>
    <name evidence="2" type="ORF">V5F32_08380</name>
</gene>
<dbReference type="Proteomes" id="UP001604002">
    <property type="component" value="Unassembled WGS sequence"/>
</dbReference>
<evidence type="ECO:0000313" key="3">
    <source>
        <dbReference type="Proteomes" id="UP001604002"/>
    </source>
</evidence>
<feature type="compositionally biased region" description="Low complexity" evidence="1">
    <location>
        <begin position="241"/>
        <end position="253"/>
    </location>
</feature>
<feature type="region of interest" description="Disordered" evidence="1">
    <location>
        <begin position="231"/>
        <end position="271"/>
    </location>
</feature>
<name>A0ABW6ZTW1_9HYPH</name>
<dbReference type="EMBL" id="JBAFVH010000004">
    <property type="protein sequence ID" value="MFG1372176.1"/>
    <property type="molecule type" value="Genomic_DNA"/>
</dbReference>
<sequence>MSYADDRQSSMDLPPSGVGSLYEHLLADPAAFGFARGLAEELLDALESDGVEDDEDRGDVRRGDPHDAHVSAYRHVKAREARAAALQRGVDDIRSHLDGSPGCMRLGVSTEFLHVRHLWAEEADIVALPYEAAEAPQLPAGKGYPHCSLPWAWWPPVVGAGSSALLHLFRIRRANALVTAQIAAAGGIDDDRGWIIDRTGYTFPQEVFGEWRRTLYLTPDECNTAKKTARKAKKAAHQRTARAQAKKAPTAPRGSTAGGVAVPPVGRSGKRTKRPIEVIGDHATVPLTRGYVARISASDVPLVEGYNWSVRIVEGRAPVAVRNAKGEDGKARNAFMHLIDGMAGPVEIIPPPSESLSLAA</sequence>
<reference evidence="2 3" key="1">
    <citation type="submission" date="2024-02" db="EMBL/GenBank/DDBJ databases">
        <title>Expansion and revision of Xanthobacter and proposal of Roseixanthobacter gen. nov.</title>
        <authorList>
            <person name="Soltysiak M.P.M."/>
            <person name="Jalihal A."/>
            <person name="Ory A."/>
            <person name="Chrisophersen C."/>
            <person name="Lee A.D."/>
            <person name="Boulton J."/>
            <person name="Springer M."/>
        </authorList>
    </citation>
    <scope>NUCLEOTIDE SEQUENCE [LARGE SCALE GENOMIC DNA]</scope>
    <source>
        <strain evidence="2 3">23A</strain>
    </source>
</reference>
<feature type="compositionally biased region" description="Basic residues" evidence="1">
    <location>
        <begin position="231"/>
        <end position="240"/>
    </location>
</feature>